<dbReference type="Gene3D" id="3.40.50.720">
    <property type="entry name" value="NAD(P)-binding Rossmann-like Domain"/>
    <property type="match status" value="1"/>
</dbReference>
<evidence type="ECO:0000259" key="4">
    <source>
        <dbReference type="SMART" id="SM00822"/>
    </source>
</evidence>
<accession>A0ABS7FLK9</accession>
<dbReference type="RefSeq" id="WP_220162810.1">
    <property type="nucleotide sequence ID" value="NZ_JAIBOA010000001.1"/>
</dbReference>
<dbReference type="SUPFAM" id="SSF51735">
    <property type="entry name" value="NAD(P)-binding Rossmann-fold domains"/>
    <property type="match status" value="1"/>
</dbReference>
<dbReference type="Proteomes" id="UP000774570">
    <property type="component" value="Unassembled WGS sequence"/>
</dbReference>
<dbReference type="PANTHER" id="PTHR43391:SF14">
    <property type="entry name" value="DEHYDROGENASE_REDUCTASE SDR FAMILY PROTEIN 7-LIKE"/>
    <property type="match status" value="1"/>
</dbReference>
<keyword evidence="2" id="KW-0521">NADP</keyword>
<name>A0ABS7FLK9_9ACTN</name>
<dbReference type="InterPro" id="IPR002347">
    <property type="entry name" value="SDR_fam"/>
</dbReference>
<dbReference type="EMBL" id="JAIBOA010000001">
    <property type="protein sequence ID" value="MBW8481263.1"/>
    <property type="molecule type" value="Genomic_DNA"/>
</dbReference>
<dbReference type="InterPro" id="IPR057326">
    <property type="entry name" value="KR_dom"/>
</dbReference>
<comment type="similarity">
    <text evidence="1">Belongs to the short-chain dehydrogenases/reductases (SDR) family.</text>
</comment>
<dbReference type="PANTHER" id="PTHR43391">
    <property type="entry name" value="RETINOL DEHYDROGENASE-RELATED"/>
    <property type="match status" value="1"/>
</dbReference>
<dbReference type="SMART" id="SM00822">
    <property type="entry name" value="PKS_KR"/>
    <property type="match status" value="1"/>
</dbReference>
<organism evidence="5 6">
    <name type="scientific">Actinomadura parmotrematis</name>
    <dbReference type="NCBI Taxonomy" id="2864039"/>
    <lineage>
        <taxon>Bacteria</taxon>
        <taxon>Bacillati</taxon>
        <taxon>Actinomycetota</taxon>
        <taxon>Actinomycetes</taxon>
        <taxon>Streptosporangiales</taxon>
        <taxon>Thermomonosporaceae</taxon>
        <taxon>Actinomadura</taxon>
    </lineage>
</organism>
<reference evidence="5 6" key="1">
    <citation type="submission" date="2021-07" db="EMBL/GenBank/DDBJ databases">
        <title>Actinomadura sp. PM05-2 isolated from lichen.</title>
        <authorList>
            <person name="Somphong A."/>
            <person name="Phongsopitanun W."/>
            <person name="Tanasupawat S."/>
            <person name="Peongsungnone V."/>
        </authorList>
    </citation>
    <scope>NUCLEOTIDE SEQUENCE [LARGE SCALE GENOMIC DNA]</scope>
    <source>
        <strain evidence="5 6">PM05-2</strain>
    </source>
</reference>
<proteinExistence type="inferred from homology"/>
<dbReference type="InterPro" id="IPR036291">
    <property type="entry name" value="NAD(P)-bd_dom_sf"/>
</dbReference>
<gene>
    <name evidence="5" type="ORF">K1Y72_02695</name>
</gene>
<keyword evidence="3" id="KW-0560">Oxidoreductase</keyword>
<feature type="domain" description="Ketoreductase" evidence="4">
    <location>
        <begin position="9"/>
        <end position="192"/>
    </location>
</feature>
<evidence type="ECO:0000256" key="1">
    <source>
        <dbReference type="ARBA" id="ARBA00006484"/>
    </source>
</evidence>
<dbReference type="Pfam" id="PF00106">
    <property type="entry name" value="adh_short"/>
    <property type="match status" value="1"/>
</dbReference>
<evidence type="ECO:0000256" key="2">
    <source>
        <dbReference type="ARBA" id="ARBA00022857"/>
    </source>
</evidence>
<keyword evidence="6" id="KW-1185">Reference proteome</keyword>
<dbReference type="PRINTS" id="PR00081">
    <property type="entry name" value="GDHRDH"/>
</dbReference>
<dbReference type="PROSITE" id="PS00061">
    <property type="entry name" value="ADH_SHORT"/>
    <property type="match status" value="1"/>
</dbReference>
<dbReference type="InterPro" id="IPR020904">
    <property type="entry name" value="Sc_DH/Rdtase_CS"/>
</dbReference>
<protein>
    <submittedName>
        <fullName evidence="5">SDR family NAD(P)-dependent oxidoreductase</fullName>
    </submittedName>
</protein>
<evidence type="ECO:0000313" key="5">
    <source>
        <dbReference type="EMBL" id="MBW8481263.1"/>
    </source>
</evidence>
<evidence type="ECO:0000313" key="6">
    <source>
        <dbReference type="Proteomes" id="UP000774570"/>
    </source>
</evidence>
<evidence type="ECO:0000256" key="3">
    <source>
        <dbReference type="ARBA" id="ARBA00023002"/>
    </source>
</evidence>
<sequence length="295" mass="30057">MTAPPPPSGAVIVTGSGSGLGASTAVALAERGYRVVASVHSRDRTAGLDALLARSGAAVEVAELDVTDHAAIPAFVAAAAARHGGLHAVVSNAGVSGVDTFENEDLASYRRTFEVNVFGPVALLKGSLPHLRAGGGRFVAVSSIAGVLGLPFQESYSGSKFALEGVLEAFAPVARRVGVAVSVVEAGPMSTGAARVADWDRVLAGAGPYTKVLRRYLDNAIAWRAELPGMPATQTAAEVAAVIADLLGRDDPPFRCQTAPDTRRLVARKLADLDGAAAGAVTGGWLDPVPFGTVE</sequence>
<comment type="caution">
    <text evidence="5">The sequence shown here is derived from an EMBL/GenBank/DDBJ whole genome shotgun (WGS) entry which is preliminary data.</text>
</comment>